<evidence type="ECO:0000259" key="7">
    <source>
        <dbReference type="Pfam" id="PF07980"/>
    </source>
</evidence>
<dbReference type="Proteomes" id="UP000243588">
    <property type="component" value="Unassembled WGS sequence"/>
</dbReference>
<dbReference type="InterPro" id="IPR011990">
    <property type="entry name" value="TPR-like_helical_dom_sf"/>
</dbReference>
<evidence type="ECO:0000256" key="6">
    <source>
        <dbReference type="SAM" id="SignalP"/>
    </source>
</evidence>
<dbReference type="SUPFAM" id="SSF48452">
    <property type="entry name" value="TPR-like"/>
    <property type="match status" value="1"/>
</dbReference>
<keyword evidence="4" id="KW-0472">Membrane</keyword>
<evidence type="ECO:0000256" key="4">
    <source>
        <dbReference type="ARBA" id="ARBA00023136"/>
    </source>
</evidence>
<dbReference type="STRING" id="702745.SAMN05421818_10236"/>
<dbReference type="InterPro" id="IPR012944">
    <property type="entry name" value="SusD_RagB_dom"/>
</dbReference>
<evidence type="ECO:0000313" key="10">
    <source>
        <dbReference type="Proteomes" id="UP000243588"/>
    </source>
</evidence>
<feature type="domain" description="SusD-like N-terminal" evidence="8">
    <location>
        <begin position="102"/>
        <end position="237"/>
    </location>
</feature>
<dbReference type="Gene3D" id="1.25.40.390">
    <property type="match status" value="1"/>
</dbReference>
<dbReference type="InterPro" id="IPR033985">
    <property type="entry name" value="SusD-like_N"/>
</dbReference>
<keyword evidence="3 6" id="KW-0732">Signal</keyword>
<gene>
    <name evidence="9" type="ORF">SAMN05421818_10236</name>
</gene>
<evidence type="ECO:0000259" key="8">
    <source>
        <dbReference type="Pfam" id="PF14322"/>
    </source>
</evidence>
<dbReference type="RefSeq" id="WP_090404956.1">
    <property type="nucleotide sequence ID" value="NZ_FNDQ01000002.1"/>
</dbReference>
<feature type="signal peptide" evidence="6">
    <location>
        <begin position="1"/>
        <end position="23"/>
    </location>
</feature>
<dbReference type="PROSITE" id="PS51257">
    <property type="entry name" value="PROKAR_LIPOPROTEIN"/>
    <property type="match status" value="1"/>
</dbReference>
<comment type="similarity">
    <text evidence="2">Belongs to the SusD family.</text>
</comment>
<name>A0A1G8BGV2_9FLAO</name>
<organism evidence="9 10">
    <name type="scientific">Myroides phaeus</name>
    <dbReference type="NCBI Taxonomy" id="702745"/>
    <lineage>
        <taxon>Bacteria</taxon>
        <taxon>Pseudomonadati</taxon>
        <taxon>Bacteroidota</taxon>
        <taxon>Flavobacteriia</taxon>
        <taxon>Flavobacteriales</taxon>
        <taxon>Flavobacteriaceae</taxon>
        <taxon>Myroides</taxon>
    </lineage>
</organism>
<dbReference type="GO" id="GO:0009279">
    <property type="term" value="C:cell outer membrane"/>
    <property type="evidence" value="ECO:0007669"/>
    <property type="project" value="UniProtKB-SubCell"/>
</dbReference>
<reference evidence="10" key="1">
    <citation type="submission" date="2016-10" db="EMBL/GenBank/DDBJ databases">
        <authorList>
            <person name="Varghese N."/>
            <person name="Submissions S."/>
        </authorList>
    </citation>
    <scope>NUCLEOTIDE SEQUENCE [LARGE SCALE GENOMIC DNA]</scope>
    <source>
        <strain evidence="10">DSM 23313</strain>
    </source>
</reference>
<dbReference type="Pfam" id="PF07980">
    <property type="entry name" value="SusD_RagB"/>
    <property type="match status" value="1"/>
</dbReference>
<feature type="chain" id="PRO_5017343470" evidence="6">
    <location>
        <begin position="24"/>
        <end position="509"/>
    </location>
</feature>
<evidence type="ECO:0000256" key="5">
    <source>
        <dbReference type="ARBA" id="ARBA00023237"/>
    </source>
</evidence>
<evidence type="ECO:0000313" key="9">
    <source>
        <dbReference type="EMBL" id="SDH31800.1"/>
    </source>
</evidence>
<dbReference type="EMBL" id="FNDQ01000002">
    <property type="protein sequence ID" value="SDH31800.1"/>
    <property type="molecule type" value="Genomic_DNA"/>
</dbReference>
<dbReference type="CDD" id="cd08977">
    <property type="entry name" value="SusD"/>
    <property type="match status" value="1"/>
</dbReference>
<accession>A0A1G8BGV2</accession>
<dbReference type="Pfam" id="PF14322">
    <property type="entry name" value="SusD-like_3"/>
    <property type="match status" value="1"/>
</dbReference>
<keyword evidence="5" id="KW-0998">Cell outer membrane</keyword>
<proteinExistence type="inferred from homology"/>
<evidence type="ECO:0000256" key="3">
    <source>
        <dbReference type="ARBA" id="ARBA00022729"/>
    </source>
</evidence>
<comment type="subcellular location">
    <subcellularLocation>
        <location evidence="1">Cell outer membrane</location>
    </subcellularLocation>
</comment>
<dbReference type="AlphaFoldDB" id="A0A1G8BGV2"/>
<keyword evidence="10" id="KW-1185">Reference proteome</keyword>
<sequence>MKNRIFKYIIGVFVISTSLVSCSLDTSPTDAVEESKVFTTTADNEKVLTGAWGQLMESFYTYANPGYGAFLRAGDAMGSDVVLNGRYGFRDHYAFKALYGRGGTNTHSWELTYNTINNVNHVIAKVDAAEGSVNDKKRIKGQALALRGFMYLHLASNYSFSIDVNPNALTAPIYLEPTTINSSPKALASVSELYNQAIKDLEEALSLIPDTQTYKRGNAKDKIDQEVVLGLLSRATLYARDWEKAKKYSDALLAINSYLMTEEEYKDGFNDASNKEWIWGHQQTPNQSDASYQFNFLDVTSKESFYFSFNADPYFREMFEEEDYRKKMIYWAPDPANDKPKEGDEAYMRYAKFKFKAGQIADIVLMRTSEIYLINAEAKAQLGDGDALNRLNALKVARGASQVSGLQGKDLLEAIWIERRKELFGEGFSLVDIIRNQQSVVRKSYPQTKRVPFSYEVLDSNGKVNIVTVNLLPLGHRILNFPDQSDFVPNSKYYLFRVPLVEERENGNI</sequence>
<protein>
    <submittedName>
        <fullName evidence="9">SusD family protein</fullName>
    </submittedName>
</protein>
<feature type="domain" description="RagB/SusD" evidence="7">
    <location>
        <begin position="317"/>
        <end position="441"/>
    </location>
</feature>
<evidence type="ECO:0000256" key="2">
    <source>
        <dbReference type="ARBA" id="ARBA00006275"/>
    </source>
</evidence>
<evidence type="ECO:0000256" key="1">
    <source>
        <dbReference type="ARBA" id="ARBA00004442"/>
    </source>
</evidence>